<evidence type="ECO:0000313" key="1">
    <source>
        <dbReference type="EMBL" id="MCA9728298.1"/>
    </source>
</evidence>
<evidence type="ECO:0000313" key="2">
    <source>
        <dbReference type="Proteomes" id="UP000697710"/>
    </source>
</evidence>
<name>A0A956LZY8_UNCEI</name>
<dbReference type="AlphaFoldDB" id="A0A956LZY8"/>
<dbReference type="SUPFAM" id="SSF159238">
    <property type="entry name" value="SO1590-like"/>
    <property type="match status" value="1"/>
</dbReference>
<organism evidence="1 2">
    <name type="scientific">Eiseniibacteriota bacterium</name>
    <dbReference type="NCBI Taxonomy" id="2212470"/>
    <lineage>
        <taxon>Bacteria</taxon>
        <taxon>Candidatus Eiseniibacteriota</taxon>
    </lineage>
</organism>
<accession>A0A956LZY8</accession>
<dbReference type="EMBL" id="JAGQHR010000345">
    <property type="protein sequence ID" value="MCA9728298.1"/>
    <property type="molecule type" value="Genomic_DNA"/>
</dbReference>
<dbReference type="InterPro" id="IPR023159">
    <property type="entry name" value="SO1590-like_sf"/>
</dbReference>
<dbReference type="Proteomes" id="UP000697710">
    <property type="component" value="Unassembled WGS sequence"/>
</dbReference>
<reference evidence="1" key="1">
    <citation type="submission" date="2020-04" db="EMBL/GenBank/DDBJ databases">
        <authorList>
            <person name="Zhang T."/>
        </authorList>
    </citation>
    <scope>NUCLEOTIDE SEQUENCE</scope>
    <source>
        <strain evidence="1">HKST-UBA01</strain>
    </source>
</reference>
<reference evidence="1" key="2">
    <citation type="journal article" date="2021" name="Microbiome">
        <title>Successional dynamics and alternative stable states in a saline activated sludge microbial community over 9 years.</title>
        <authorList>
            <person name="Wang Y."/>
            <person name="Ye J."/>
            <person name="Ju F."/>
            <person name="Liu L."/>
            <person name="Boyd J.A."/>
            <person name="Deng Y."/>
            <person name="Parks D.H."/>
            <person name="Jiang X."/>
            <person name="Yin X."/>
            <person name="Woodcroft B.J."/>
            <person name="Tyson G.W."/>
            <person name="Hugenholtz P."/>
            <person name="Polz M.F."/>
            <person name="Zhang T."/>
        </authorList>
    </citation>
    <scope>NUCLEOTIDE SEQUENCE</scope>
    <source>
        <strain evidence="1">HKST-UBA01</strain>
    </source>
</reference>
<sequence>MLVRGDFDVRTIPQAPDDPSAGPFGRLFLDKRFHGDLEGTSQGQMMAFQCAKQGSASYVALELVTGTLDGKSGGFVLQHDAMMRGGETSRWNVLVVPDSGTGELAGITGEMKIVIEGGRHRYEFSYSLAP</sequence>
<proteinExistence type="predicted"/>
<dbReference type="InterPro" id="IPR021607">
    <property type="entry name" value="DUF3224"/>
</dbReference>
<dbReference type="Gene3D" id="2.40.350.10">
    <property type="entry name" value="SO1590-like"/>
    <property type="match status" value="1"/>
</dbReference>
<comment type="caution">
    <text evidence="1">The sequence shown here is derived from an EMBL/GenBank/DDBJ whole genome shotgun (WGS) entry which is preliminary data.</text>
</comment>
<dbReference type="Pfam" id="PF11528">
    <property type="entry name" value="DUF3224"/>
    <property type="match status" value="1"/>
</dbReference>
<gene>
    <name evidence="1" type="ORF">KC729_11485</name>
</gene>
<protein>
    <submittedName>
        <fullName evidence="1">DUF3224 domain-containing protein</fullName>
    </submittedName>
</protein>